<dbReference type="EMBL" id="JBHRYQ010000001">
    <property type="protein sequence ID" value="MFC3812017.1"/>
    <property type="molecule type" value="Genomic_DNA"/>
</dbReference>
<protein>
    <recommendedName>
        <fullName evidence="2">Putative cysteine ligase BshC</fullName>
        <ecNumber evidence="2">6.-.-.-</ecNumber>
    </recommendedName>
</protein>
<evidence type="ECO:0000313" key="6">
    <source>
        <dbReference type="Proteomes" id="UP001595616"/>
    </source>
</evidence>
<evidence type="ECO:0000259" key="3">
    <source>
        <dbReference type="Pfam" id="PF10079"/>
    </source>
</evidence>
<reference evidence="6" key="1">
    <citation type="journal article" date="2019" name="Int. J. Syst. Evol. Microbiol.">
        <title>The Global Catalogue of Microorganisms (GCM) 10K type strain sequencing project: providing services to taxonomists for standard genome sequencing and annotation.</title>
        <authorList>
            <consortium name="The Broad Institute Genomics Platform"/>
            <consortium name="The Broad Institute Genome Sequencing Center for Infectious Disease"/>
            <person name="Wu L."/>
            <person name="Ma J."/>
        </authorList>
    </citation>
    <scope>NUCLEOTIDE SEQUENCE [LARGE SCALE GENOMIC DNA]</scope>
    <source>
        <strain evidence="6">CECT 7956</strain>
    </source>
</reference>
<organism evidence="5 6">
    <name type="scientific">Lacihabitans lacunae</name>
    <dbReference type="NCBI Taxonomy" id="1028214"/>
    <lineage>
        <taxon>Bacteria</taxon>
        <taxon>Pseudomonadati</taxon>
        <taxon>Bacteroidota</taxon>
        <taxon>Cytophagia</taxon>
        <taxon>Cytophagales</taxon>
        <taxon>Leadbetterellaceae</taxon>
        <taxon>Lacihabitans</taxon>
    </lineage>
</organism>
<dbReference type="Pfam" id="PF24850">
    <property type="entry name" value="CC_BshC"/>
    <property type="match status" value="1"/>
</dbReference>
<evidence type="ECO:0000313" key="5">
    <source>
        <dbReference type="EMBL" id="MFC3812017.1"/>
    </source>
</evidence>
<dbReference type="Proteomes" id="UP001595616">
    <property type="component" value="Unassembled WGS sequence"/>
</dbReference>
<dbReference type="RefSeq" id="WP_379838877.1">
    <property type="nucleotide sequence ID" value="NZ_JBHRYQ010000001.1"/>
</dbReference>
<sequence length="510" mass="58498">MQKIPFAQTGAFQKIFLDFISKEPAITPFYDEFPDLEGFEAMITKRKFTHRKELVSALKNQYINQTIPNGVELLASDDTFCVTTGHQLNIFTGPLYVVFKIISTINLAKKLKETYPNKNFVPVYWMATEDHDFEEIASFSLFGQKHTWETTQTGAVGKMDPRELASVLDALKEKPSIFEKAYLNNTTLTAAVREYMHALFGTEELVCIDGDDKILKTLFQDILTDDLLNHSAETEVAKTSAKLEEVGYKAQIHARNINLFYLKDNIRERIEKDGDVYNVINTDISFSKTEIKEMIASEPESFSPNVVLRPIYQERILPNLAYIGGPSELAYWLQLKGIFDKFEVSFPILCPRNFGLIVNSATKKRIDKLGIEVTDLFQDEVSLRRGFVEKNSSNSLELSEQIFKINDIYKEILKKAEAIDPTLKSVVEADKTKNQNNLENLEKRLKKAEEKNFETSVSQLLNLKEKLFPGDGLQERKENFLNFYINDPEFLNKVSKEFDPLEFSFNIINV</sequence>
<dbReference type="PIRSF" id="PIRSF012535">
    <property type="entry name" value="UCP012535"/>
    <property type="match status" value="1"/>
</dbReference>
<dbReference type="InterPro" id="IPR011199">
    <property type="entry name" value="Bacillithiol_biosynth_BshC"/>
</dbReference>
<comment type="similarity">
    <text evidence="2">Belongs to the BshC family.</text>
</comment>
<evidence type="ECO:0000259" key="4">
    <source>
        <dbReference type="Pfam" id="PF24850"/>
    </source>
</evidence>
<dbReference type="HAMAP" id="MF_01867">
    <property type="entry name" value="BshC"/>
    <property type="match status" value="1"/>
</dbReference>
<keyword evidence="6" id="KW-1185">Reference proteome</keyword>
<evidence type="ECO:0000256" key="2">
    <source>
        <dbReference type="HAMAP-Rule" id="MF_01867"/>
    </source>
</evidence>
<proteinExistence type="inferred from homology"/>
<name>A0ABV7Z129_9BACT</name>
<dbReference type="InterPro" id="IPR055399">
    <property type="entry name" value="CC_BshC"/>
</dbReference>
<keyword evidence="1 2" id="KW-0436">Ligase</keyword>
<accession>A0ABV7Z129</accession>
<keyword evidence="2" id="KW-0175">Coiled coil</keyword>
<evidence type="ECO:0000256" key="1">
    <source>
        <dbReference type="ARBA" id="ARBA00022598"/>
    </source>
</evidence>
<feature type="coiled-coil region" evidence="2">
    <location>
        <begin position="424"/>
        <end position="458"/>
    </location>
</feature>
<comment type="caution">
    <text evidence="5">The sequence shown here is derived from an EMBL/GenBank/DDBJ whole genome shotgun (WGS) entry which is preliminary data.</text>
</comment>
<dbReference type="EC" id="6.-.-.-" evidence="2"/>
<dbReference type="NCBIfam" id="TIGR03998">
    <property type="entry name" value="thiol_BshC"/>
    <property type="match status" value="1"/>
</dbReference>
<feature type="domain" description="Bacillithiol biosynthesis BshC C-terminal coiled-coil" evidence="4">
    <location>
        <begin position="356"/>
        <end position="509"/>
    </location>
</feature>
<dbReference type="Pfam" id="PF10079">
    <property type="entry name" value="Rossmann-like_BshC"/>
    <property type="match status" value="1"/>
</dbReference>
<dbReference type="InterPro" id="IPR055398">
    <property type="entry name" value="Rossmann-like_BshC"/>
</dbReference>
<gene>
    <name evidence="2 5" type="primary">bshC</name>
    <name evidence="5" type="ORF">ACFOOI_15255</name>
</gene>
<feature type="domain" description="Bacillithiol biosynthesis BshC N-terminal Rossmann-like" evidence="3">
    <location>
        <begin position="2"/>
        <end position="353"/>
    </location>
</feature>